<evidence type="ECO:0000313" key="2">
    <source>
        <dbReference type="EMBL" id="RNF00438.1"/>
    </source>
</evidence>
<dbReference type="GeneID" id="40322416"/>
<feature type="region of interest" description="Disordered" evidence="1">
    <location>
        <begin position="68"/>
        <end position="98"/>
    </location>
</feature>
<organism evidence="2 3">
    <name type="scientific">Trypanosoma conorhini</name>
    <dbReference type="NCBI Taxonomy" id="83891"/>
    <lineage>
        <taxon>Eukaryota</taxon>
        <taxon>Discoba</taxon>
        <taxon>Euglenozoa</taxon>
        <taxon>Kinetoplastea</taxon>
        <taxon>Metakinetoplastina</taxon>
        <taxon>Trypanosomatida</taxon>
        <taxon>Trypanosomatidae</taxon>
        <taxon>Trypanosoma</taxon>
    </lineage>
</organism>
<reference evidence="2 3" key="1">
    <citation type="journal article" date="2018" name="BMC Genomics">
        <title>Genomic comparison of Trypanosoma conorhini and Trypanosoma rangeli to Trypanosoma cruzi strains of high and low virulence.</title>
        <authorList>
            <person name="Bradwell K.R."/>
            <person name="Koparde V.N."/>
            <person name="Matveyev A.V."/>
            <person name="Serrano M.G."/>
            <person name="Alves J.M."/>
            <person name="Parikh H."/>
            <person name="Huang B."/>
            <person name="Lee V."/>
            <person name="Espinosa-Alvarez O."/>
            <person name="Ortiz P.A."/>
            <person name="Costa-Martins A.G."/>
            <person name="Teixeira M.M."/>
            <person name="Buck G.A."/>
        </authorList>
    </citation>
    <scope>NUCLEOTIDE SEQUENCE [LARGE SCALE GENOMIC DNA]</scope>
    <source>
        <strain evidence="2 3">025E</strain>
    </source>
</reference>
<dbReference type="OrthoDB" id="266614at2759"/>
<feature type="region of interest" description="Disordered" evidence="1">
    <location>
        <begin position="491"/>
        <end position="531"/>
    </location>
</feature>
<dbReference type="Proteomes" id="UP000284403">
    <property type="component" value="Unassembled WGS sequence"/>
</dbReference>
<protein>
    <submittedName>
        <fullName evidence="2">Uncharacterized protein</fullName>
    </submittedName>
</protein>
<comment type="caution">
    <text evidence="2">The sequence shown here is derived from an EMBL/GenBank/DDBJ whole genome shotgun (WGS) entry which is preliminary data.</text>
</comment>
<evidence type="ECO:0000313" key="3">
    <source>
        <dbReference type="Proteomes" id="UP000284403"/>
    </source>
</evidence>
<keyword evidence="3" id="KW-1185">Reference proteome</keyword>
<dbReference type="AlphaFoldDB" id="A0A422N4N6"/>
<sequence length="566" mass="62337">MTQPHSPRDRPAVPWGGDAQSAMDETALTQAFLYRRRRMEAASRLTGEMLAQVRAIADAGGSPSYMMLLDDAPSPTDDAPRSPEKAGAGATPGGDRAALSDEATMTHPTEVLLHDEINRKVQKMRDMRIEQRSAAEMQLKPNFQLVEPSLEMPVPPAAFTSTSLVFALEALSTSVSKLVAATDRILVQLSLLDKTTQPSIFKDMNILVVHSQHAWRCYAAVRQHLKQYEVCAKALQDATLQELSSMREQFLVRKEMLTAQEQKQKVSEEHLRALRLRLNNLHARCRMWSGVLLDEAPPLPLFVSPPNSPRRVSLSRERDSISFMRSATNRRPSATLRLSVVGGASLRRKSSVRVYTPLLSQNLDSSYSSTSTAEEFDGRVDAMEVKVARFWRNPYVVKAQQCVKRRWRQRHQQRERNATLIEVMGLPVLSRNESLQRAGSSMRLASDMHRPSRVDTAYKGGYAAEATEKATAESRLMSLLRGLLRLAPSVNKQTTTTASSSKTESVESVEATELEDDVGGGAEQTSSTPDAAALAATGATVGAADAMSESARNLLKFLEGSLGTTM</sequence>
<gene>
    <name evidence="2" type="ORF">Tco025E_08805</name>
</gene>
<dbReference type="RefSeq" id="XP_029224248.1">
    <property type="nucleotide sequence ID" value="XM_029375644.1"/>
</dbReference>
<accession>A0A422N4N6</accession>
<evidence type="ECO:0000256" key="1">
    <source>
        <dbReference type="SAM" id="MobiDB-lite"/>
    </source>
</evidence>
<feature type="compositionally biased region" description="Basic and acidic residues" evidence="1">
    <location>
        <begin position="1"/>
        <end position="11"/>
    </location>
</feature>
<feature type="region of interest" description="Disordered" evidence="1">
    <location>
        <begin position="1"/>
        <end position="22"/>
    </location>
</feature>
<feature type="compositionally biased region" description="Low complexity" evidence="1">
    <location>
        <begin position="494"/>
        <end position="509"/>
    </location>
</feature>
<dbReference type="EMBL" id="MKKU01000885">
    <property type="protein sequence ID" value="RNF00438.1"/>
    <property type="molecule type" value="Genomic_DNA"/>
</dbReference>
<proteinExistence type="predicted"/>
<name>A0A422N4N6_9TRYP</name>